<name>C8PGD6_9BACT</name>
<evidence type="ECO:0000313" key="2">
    <source>
        <dbReference type="EMBL" id="EEV18174.1"/>
    </source>
</evidence>
<dbReference type="AlphaFoldDB" id="C8PGD6"/>
<organism evidence="2 3">
    <name type="scientific">Campylobacter gracilis RM3268</name>
    <dbReference type="NCBI Taxonomy" id="553220"/>
    <lineage>
        <taxon>Bacteria</taxon>
        <taxon>Pseudomonadati</taxon>
        <taxon>Campylobacterota</taxon>
        <taxon>Epsilonproteobacteria</taxon>
        <taxon>Campylobacterales</taxon>
        <taxon>Campylobacteraceae</taxon>
        <taxon>Campylobacter</taxon>
    </lineage>
</organism>
<dbReference type="EMBL" id="ACYG01000019">
    <property type="protein sequence ID" value="EEV18174.1"/>
    <property type="molecule type" value="Genomic_DNA"/>
</dbReference>
<sequence>MAKFYLVSAFLSIVTTSATASFGVKFTVTRNLYLIEPLVS</sequence>
<evidence type="ECO:0000256" key="1">
    <source>
        <dbReference type="SAM" id="SignalP"/>
    </source>
</evidence>
<reference evidence="2 3" key="1">
    <citation type="submission" date="2009-07" db="EMBL/GenBank/DDBJ databases">
        <authorList>
            <person name="Madupu R."/>
            <person name="Sebastian Y."/>
            <person name="Durkin A.S."/>
            <person name="Torralba M."/>
            <person name="Methe B."/>
            <person name="Sutton G.G."/>
            <person name="Strausberg R.L."/>
            <person name="Nelson K.E."/>
        </authorList>
    </citation>
    <scope>NUCLEOTIDE SEQUENCE [LARGE SCALE GENOMIC DNA]</scope>
    <source>
        <strain evidence="2 3">RM3268</strain>
    </source>
</reference>
<evidence type="ECO:0000313" key="3">
    <source>
        <dbReference type="Proteomes" id="UP000005709"/>
    </source>
</evidence>
<accession>C8PGD6</accession>
<feature type="signal peptide" evidence="1">
    <location>
        <begin position="1"/>
        <end position="20"/>
    </location>
</feature>
<gene>
    <name evidence="2" type="ORF">CAMGR0001_0929</name>
</gene>
<keyword evidence="1" id="KW-0732">Signal</keyword>
<comment type="caution">
    <text evidence="2">The sequence shown here is derived from an EMBL/GenBank/DDBJ whole genome shotgun (WGS) entry which is preliminary data.</text>
</comment>
<proteinExistence type="predicted"/>
<keyword evidence="3" id="KW-1185">Reference proteome</keyword>
<protein>
    <submittedName>
        <fullName evidence="2">Uncharacterized protein</fullName>
    </submittedName>
</protein>
<feature type="chain" id="PRO_5002990694" evidence="1">
    <location>
        <begin position="21"/>
        <end position="40"/>
    </location>
</feature>
<dbReference type="Proteomes" id="UP000005709">
    <property type="component" value="Unassembled WGS sequence"/>
</dbReference>